<dbReference type="PANTHER" id="PTHR33148">
    <property type="entry name" value="PLASTID MOVEMENT IMPAIRED PROTEIN-RELATED"/>
    <property type="match status" value="1"/>
</dbReference>
<keyword evidence="2" id="KW-1185">Reference proteome</keyword>
<dbReference type="PANTHER" id="PTHR33148:SF2">
    <property type="entry name" value="DUF4228 DOMAIN-CONTAINING PROTEIN"/>
    <property type="match status" value="1"/>
</dbReference>
<dbReference type="Pfam" id="PF14009">
    <property type="entry name" value="PADRE"/>
    <property type="match status" value="1"/>
</dbReference>
<dbReference type="Proteomes" id="UP000796880">
    <property type="component" value="Unassembled WGS sequence"/>
</dbReference>
<evidence type="ECO:0000313" key="2">
    <source>
        <dbReference type="Proteomes" id="UP000796880"/>
    </source>
</evidence>
<organism evidence="1 2">
    <name type="scientific">Rhamnella rubrinervis</name>
    <dbReference type="NCBI Taxonomy" id="2594499"/>
    <lineage>
        <taxon>Eukaryota</taxon>
        <taxon>Viridiplantae</taxon>
        <taxon>Streptophyta</taxon>
        <taxon>Embryophyta</taxon>
        <taxon>Tracheophyta</taxon>
        <taxon>Spermatophyta</taxon>
        <taxon>Magnoliopsida</taxon>
        <taxon>eudicotyledons</taxon>
        <taxon>Gunneridae</taxon>
        <taxon>Pentapetalae</taxon>
        <taxon>rosids</taxon>
        <taxon>fabids</taxon>
        <taxon>Rosales</taxon>
        <taxon>Rhamnaceae</taxon>
        <taxon>rhamnoid group</taxon>
        <taxon>Rhamneae</taxon>
        <taxon>Rhamnella</taxon>
    </lineage>
</organism>
<comment type="caution">
    <text evidence="1">The sequence shown here is derived from an EMBL/GenBank/DDBJ whole genome shotgun (WGS) entry which is preliminary data.</text>
</comment>
<dbReference type="AlphaFoldDB" id="A0A8K0GQ72"/>
<accession>A0A8K0GQ72</accession>
<sequence length="178" mass="19380">MGNCLALSKPSIRSCIADVAAEEREVVRVVKTDGRVLTFRAPALVKDVLVNFANSGIGVSKEASEHLPLNYELNTGKVYYLLPSLGCSGCNTSVTSTTPDISSKENKEGSGIRRIKIVIPKQQLQELLARQITMEEILKGLDKKTRTSPVDASPNWKPKLESIPEGSEFINVNVMHSG</sequence>
<reference evidence="1" key="1">
    <citation type="submission" date="2020-03" db="EMBL/GenBank/DDBJ databases">
        <title>A high-quality chromosome-level genome assembly of a woody plant with both climbing and erect habits, Rhamnella rubrinervis.</title>
        <authorList>
            <person name="Lu Z."/>
            <person name="Yang Y."/>
            <person name="Zhu X."/>
            <person name="Sun Y."/>
        </authorList>
    </citation>
    <scope>NUCLEOTIDE SEQUENCE</scope>
    <source>
        <strain evidence="1">BYM</strain>
        <tissue evidence="1">Leaf</tissue>
    </source>
</reference>
<evidence type="ECO:0000313" key="1">
    <source>
        <dbReference type="EMBL" id="KAF3432748.1"/>
    </source>
</evidence>
<name>A0A8K0GQ72_9ROSA</name>
<proteinExistence type="predicted"/>
<dbReference type="EMBL" id="VOIH02000011">
    <property type="protein sequence ID" value="KAF3432748.1"/>
    <property type="molecule type" value="Genomic_DNA"/>
</dbReference>
<dbReference type="OrthoDB" id="1908589at2759"/>
<protein>
    <submittedName>
        <fullName evidence="1">Uncharacterized protein</fullName>
    </submittedName>
</protein>
<dbReference type="InterPro" id="IPR025322">
    <property type="entry name" value="PADRE_dom"/>
</dbReference>
<gene>
    <name evidence="1" type="ORF">FNV43_RR23850</name>
</gene>